<dbReference type="EMBL" id="JANEYF010001623">
    <property type="protein sequence ID" value="KAJ8961022.1"/>
    <property type="molecule type" value="Genomic_DNA"/>
</dbReference>
<gene>
    <name evidence="1" type="ORF">NQ314_006004</name>
</gene>
<keyword evidence="2" id="KW-1185">Reference proteome</keyword>
<dbReference type="AlphaFoldDB" id="A0AAV8ZCG3"/>
<sequence length="66" mass="7688">MTSKHWGEIPKQRISDFFIPDVTEDIERSMNKLCLAEYDEESEIEKNREDSIAFNGSTDVICNIFT</sequence>
<dbReference type="Proteomes" id="UP001162156">
    <property type="component" value="Unassembled WGS sequence"/>
</dbReference>
<organism evidence="1 2">
    <name type="scientific">Rhamnusium bicolor</name>
    <dbReference type="NCBI Taxonomy" id="1586634"/>
    <lineage>
        <taxon>Eukaryota</taxon>
        <taxon>Metazoa</taxon>
        <taxon>Ecdysozoa</taxon>
        <taxon>Arthropoda</taxon>
        <taxon>Hexapoda</taxon>
        <taxon>Insecta</taxon>
        <taxon>Pterygota</taxon>
        <taxon>Neoptera</taxon>
        <taxon>Endopterygota</taxon>
        <taxon>Coleoptera</taxon>
        <taxon>Polyphaga</taxon>
        <taxon>Cucujiformia</taxon>
        <taxon>Chrysomeloidea</taxon>
        <taxon>Cerambycidae</taxon>
        <taxon>Lepturinae</taxon>
        <taxon>Rhagiini</taxon>
        <taxon>Rhamnusium</taxon>
    </lineage>
</organism>
<proteinExistence type="predicted"/>
<evidence type="ECO:0000313" key="1">
    <source>
        <dbReference type="EMBL" id="KAJ8961022.1"/>
    </source>
</evidence>
<evidence type="ECO:0000313" key="2">
    <source>
        <dbReference type="Proteomes" id="UP001162156"/>
    </source>
</evidence>
<accession>A0AAV8ZCG3</accession>
<comment type="caution">
    <text evidence="1">The sequence shown here is derived from an EMBL/GenBank/DDBJ whole genome shotgun (WGS) entry which is preliminary data.</text>
</comment>
<name>A0AAV8ZCG3_9CUCU</name>
<protein>
    <submittedName>
        <fullName evidence="1">Uncharacterized protein</fullName>
    </submittedName>
</protein>
<reference evidence="1" key="1">
    <citation type="journal article" date="2023" name="Insect Mol. Biol.">
        <title>Genome sequencing provides insights into the evolution of gene families encoding plant cell wall-degrading enzymes in longhorned beetles.</title>
        <authorList>
            <person name="Shin N.R."/>
            <person name="Okamura Y."/>
            <person name="Kirsch R."/>
            <person name="Pauchet Y."/>
        </authorList>
    </citation>
    <scope>NUCLEOTIDE SEQUENCE</scope>
    <source>
        <strain evidence="1">RBIC_L_NR</strain>
    </source>
</reference>